<name>A0A0S0N670_9CAUD</name>
<protein>
    <submittedName>
        <fullName evidence="1">Uncharacterized protein</fullName>
    </submittedName>
</protein>
<organism evidence="1 2">
    <name type="scientific">Pseudomonas phage PaMx74</name>
    <dbReference type="NCBI Taxonomy" id="1175663"/>
    <lineage>
        <taxon>Viruses</taxon>
        <taxon>Duplodnaviria</taxon>
        <taxon>Heunggongvirae</taxon>
        <taxon>Uroviricota</taxon>
        <taxon>Caudoviricetes</taxon>
        <taxon>Mesyanzhinovviridae</taxon>
        <taxon>Bradleyvirinae</taxon>
        <taxon>Cinvestavvirus</taxon>
        <taxon>Cinvestavvirus PaMx74</taxon>
        <taxon>Pamexvirus PaMx74</taxon>
    </lineage>
</organism>
<reference evidence="1 2" key="1">
    <citation type="journal article" date="2012" name="Appl. Environ. Microbiol.">
        <title>High Diversity and Novel Species of Pseudomonas aeruginosa Bacteriophages.</title>
        <authorList>
            <person name="Sepulveda-Robles O."/>
            <person name="Kameyama L."/>
            <person name="Guarneros G."/>
        </authorList>
    </citation>
    <scope>NUCLEOTIDE SEQUENCE [LARGE SCALE GENOMIC DNA]</scope>
</reference>
<dbReference type="RefSeq" id="YP_009199479.1">
    <property type="nucleotide sequence ID" value="NC_028809.1"/>
</dbReference>
<evidence type="ECO:0000313" key="1">
    <source>
        <dbReference type="EMBL" id="ALH23505.1"/>
    </source>
</evidence>
<dbReference type="GeneID" id="26626432"/>
<dbReference type="Proteomes" id="UP000203864">
    <property type="component" value="Segment"/>
</dbReference>
<dbReference type="KEGG" id="vg:26626432"/>
<keyword evidence="2" id="KW-1185">Reference proteome</keyword>
<gene>
    <name evidence="1" type="ORF">PaMx74_40</name>
</gene>
<accession>A0A0S0N670</accession>
<sequence length="73" mass="8113">MLPAPEPVKLETVRWQVVEVGGESAFALTARGYEALSRNLAEMARWAKEASYQLDFYRRRTAPAQADDGKGGK</sequence>
<dbReference type="OrthoDB" id="39444at10239"/>
<proteinExistence type="predicted"/>
<evidence type="ECO:0000313" key="2">
    <source>
        <dbReference type="Proteomes" id="UP000203864"/>
    </source>
</evidence>
<dbReference type="EMBL" id="JQ067093">
    <property type="protein sequence ID" value="ALH23505.1"/>
    <property type="molecule type" value="Genomic_DNA"/>
</dbReference>